<evidence type="ECO:0000256" key="2">
    <source>
        <dbReference type="ARBA" id="ARBA00022771"/>
    </source>
</evidence>
<feature type="domain" description="PB1" evidence="7">
    <location>
        <begin position="1"/>
        <end position="49"/>
    </location>
</feature>
<dbReference type="Gene3D" id="3.10.20.90">
    <property type="entry name" value="Phosphatidylinositol 3-kinase Catalytic Subunit, Chain A, domain 1"/>
    <property type="match status" value="1"/>
</dbReference>
<dbReference type="HOGENOM" id="CLU_740963_0_0_1"/>
<gene>
    <name evidence="8" type="ORF">CAPTEDRAFT_203745</name>
</gene>
<dbReference type="InterPro" id="IPR053793">
    <property type="entry name" value="PB1-like"/>
</dbReference>
<protein>
    <recommendedName>
        <fullName evidence="9">ZZ-type domain-containing protein</fullName>
    </recommendedName>
</protein>
<evidence type="ECO:0008006" key="9">
    <source>
        <dbReference type="Google" id="ProtNLM"/>
    </source>
</evidence>
<dbReference type="Pfam" id="PF00569">
    <property type="entry name" value="ZZ"/>
    <property type="match status" value="1"/>
</dbReference>
<evidence type="ECO:0000256" key="3">
    <source>
        <dbReference type="ARBA" id="ARBA00022833"/>
    </source>
</evidence>
<evidence type="ECO:0000259" key="7">
    <source>
        <dbReference type="PROSITE" id="PS51745"/>
    </source>
</evidence>
<feature type="domain" description="ZZ-type" evidence="6">
    <location>
        <begin position="223"/>
        <end position="276"/>
    </location>
</feature>
<dbReference type="SUPFAM" id="SSF57850">
    <property type="entry name" value="RING/U-box"/>
    <property type="match status" value="1"/>
</dbReference>
<keyword evidence="1" id="KW-0479">Metal-binding</keyword>
<keyword evidence="3" id="KW-0862">Zinc</keyword>
<dbReference type="PROSITE" id="PS50135">
    <property type="entry name" value="ZF_ZZ_2"/>
    <property type="match status" value="1"/>
</dbReference>
<evidence type="ECO:0000256" key="5">
    <source>
        <dbReference type="SAM" id="MobiDB-lite"/>
    </source>
</evidence>
<evidence type="ECO:0000313" key="8">
    <source>
        <dbReference type="EMBL" id="ELU16475.1"/>
    </source>
</evidence>
<dbReference type="SMART" id="SM00291">
    <property type="entry name" value="ZnF_ZZ"/>
    <property type="match status" value="1"/>
</dbReference>
<dbReference type="PANTHER" id="PTHR20930">
    <property type="entry name" value="OVARIAN CARCINOMA ANTIGEN CA125-RELATED"/>
    <property type="match status" value="1"/>
</dbReference>
<evidence type="ECO:0000256" key="4">
    <source>
        <dbReference type="PROSITE-ProRule" id="PRU00228"/>
    </source>
</evidence>
<feature type="non-terminal residue" evidence="8">
    <location>
        <position position="1"/>
    </location>
</feature>
<evidence type="ECO:0000259" key="6">
    <source>
        <dbReference type="PROSITE" id="PS50135"/>
    </source>
</evidence>
<dbReference type="PANTHER" id="PTHR20930:SF0">
    <property type="entry name" value="PROTEIN ILRUN"/>
    <property type="match status" value="1"/>
</dbReference>
<proteinExistence type="predicted"/>
<dbReference type="PROSITE" id="PS01357">
    <property type="entry name" value="ZF_ZZ_1"/>
    <property type="match status" value="1"/>
</dbReference>
<accession>R7VK48</accession>
<keyword evidence="2 4" id="KW-0863">Zinc-finger</keyword>
<dbReference type="CDD" id="cd02340">
    <property type="entry name" value="ZZ_NBR1_like"/>
    <property type="match status" value="1"/>
</dbReference>
<dbReference type="EMBL" id="KB293141">
    <property type="protein sequence ID" value="ELU16475.1"/>
    <property type="molecule type" value="Genomic_DNA"/>
</dbReference>
<sequence length="374" mass="42044">LKVYADQSCLTVKYLDEDNDEILIQSQAEMLEAFRVAKKSSNTLHLKVYCASPRASASSSPAPTETAAALSDEDQVVELKIEVEKKEEEKPCPPPDVRLKIDIAVGDFGFLRMPCSYMDSPNQSGNYGRLLEEIRKATENGLNASEASEEANEMHFIFKETFEKFKSDLAEEISRKTAQKTVDGVLQGLESAVITSVSSGNTPQSQHAGKIPKNVSKPATYCHFGVICDICENTIIGPRYKCGNCADFDLCEECERHAEMHHNPSHVFLKIRRPVALAGHEGQQKAPLLPFNVFDGSLPSPPQSSDAPMVDNWSQVDGRLQKLSNREMMKMVKLEERRLRCEAKMKRKEEKMRREKSKEQSREVPKTEITRHSH</sequence>
<dbReference type="AlphaFoldDB" id="R7VK48"/>
<evidence type="ECO:0000256" key="1">
    <source>
        <dbReference type="ARBA" id="ARBA00022723"/>
    </source>
</evidence>
<dbReference type="STRING" id="283909.R7VK48"/>
<feature type="non-terminal residue" evidence="8">
    <location>
        <position position="374"/>
    </location>
</feature>
<feature type="region of interest" description="Disordered" evidence="5">
    <location>
        <begin position="343"/>
        <end position="374"/>
    </location>
</feature>
<dbReference type="InterPro" id="IPR043145">
    <property type="entry name" value="Znf_ZZ_sf"/>
</dbReference>
<dbReference type="GO" id="GO:0008270">
    <property type="term" value="F:zinc ion binding"/>
    <property type="evidence" value="ECO:0007669"/>
    <property type="project" value="UniProtKB-KW"/>
</dbReference>
<reference evidence="8" key="1">
    <citation type="journal article" date="2013" name="Nature">
        <title>Insights into bilaterian evolution from three spiralian genomes.</title>
        <authorList>
            <person name="Simakov O."/>
            <person name="Marletaz F."/>
            <person name="Cho S.J."/>
            <person name="Edsinger-Gonzales E."/>
            <person name="Havlak P."/>
            <person name="Hellsten U."/>
            <person name="Kuo D.H."/>
            <person name="Larsson T."/>
            <person name="Lv J."/>
            <person name="Arendt D."/>
            <person name="Savage R."/>
            <person name="Osoegawa K."/>
            <person name="de Jong P."/>
            <person name="Grimwood J."/>
            <person name="Chapman J.A."/>
            <person name="Shapiro H."/>
            <person name="Aerts A."/>
            <person name="Otillar R.P."/>
            <person name="Terry A.Y."/>
            <person name="Boore J.L."/>
            <person name="Grigoriev I.V."/>
            <person name="Lindberg D.R."/>
            <person name="Seaver E.C."/>
            <person name="Weisblat D.A."/>
            <person name="Putnam N.H."/>
            <person name="Rokhsar D.S."/>
        </authorList>
    </citation>
    <scope>NUCLEOTIDE SEQUENCE</scope>
    <source>
        <strain evidence="8">I ESC-2004</strain>
    </source>
</reference>
<dbReference type="PROSITE" id="PS51745">
    <property type="entry name" value="PB1"/>
    <property type="match status" value="1"/>
</dbReference>
<dbReference type="SUPFAM" id="SSF54277">
    <property type="entry name" value="CAD &amp; PB1 domains"/>
    <property type="match status" value="1"/>
</dbReference>
<name>R7VK48_CAPTE</name>
<organism evidence="8">
    <name type="scientific">Capitella teleta</name>
    <name type="common">Polychaete worm</name>
    <dbReference type="NCBI Taxonomy" id="283909"/>
    <lineage>
        <taxon>Eukaryota</taxon>
        <taxon>Metazoa</taxon>
        <taxon>Spiralia</taxon>
        <taxon>Lophotrochozoa</taxon>
        <taxon>Annelida</taxon>
        <taxon>Polychaeta</taxon>
        <taxon>Sedentaria</taxon>
        <taxon>Scolecida</taxon>
        <taxon>Capitellidae</taxon>
        <taxon>Capitella</taxon>
    </lineage>
</organism>
<dbReference type="Gene3D" id="3.30.60.90">
    <property type="match status" value="1"/>
</dbReference>
<dbReference type="Pfam" id="PF00564">
    <property type="entry name" value="PB1"/>
    <property type="match status" value="1"/>
</dbReference>
<dbReference type="OrthoDB" id="2122982at2759"/>
<dbReference type="InterPro" id="IPR000270">
    <property type="entry name" value="PB1_dom"/>
</dbReference>
<dbReference type="InterPro" id="IPR000433">
    <property type="entry name" value="Znf_ZZ"/>
</dbReference>